<evidence type="ECO:0000256" key="1">
    <source>
        <dbReference type="SAM" id="MobiDB-lite"/>
    </source>
</evidence>
<reference evidence="2 3" key="1">
    <citation type="submission" date="2019-04" db="EMBL/GenBank/DDBJ databases">
        <title>A novel phosphate-accumulating bacterium identified in bioreactor for phosphate removal from wastewater.</title>
        <authorList>
            <person name="Kotlyarov R.Y."/>
            <person name="Beletsky A.V."/>
            <person name="Kallistova A.Y."/>
            <person name="Dorofeev A.G."/>
            <person name="Nikolaev Y.Y."/>
            <person name="Pimenov N.V."/>
            <person name="Ravin N.V."/>
            <person name="Mardanov A.V."/>
        </authorList>
    </citation>
    <scope>NUCLEOTIDE SEQUENCE [LARGE SCALE GENOMIC DNA]</scope>
    <source>
        <strain evidence="2 3">Bin19</strain>
    </source>
</reference>
<dbReference type="AlphaFoldDB" id="A0A5S4ER29"/>
<feature type="region of interest" description="Disordered" evidence="1">
    <location>
        <begin position="21"/>
        <end position="72"/>
    </location>
</feature>
<organism evidence="2 3">
    <name type="scientific">Candidatus Accumulibacter phosphatis</name>
    <dbReference type="NCBI Taxonomy" id="327160"/>
    <lineage>
        <taxon>Bacteria</taxon>
        <taxon>Pseudomonadati</taxon>
        <taxon>Pseudomonadota</taxon>
        <taxon>Betaproteobacteria</taxon>
        <taxon>Candidatus Accumulibacter</taxon>
    </lineage>
</organism>
<keyword evidence="3" id="KW-1185">Reference proteome</keyword>
<comment type="caution">
    <text evidence="2">The sequence shown here is derived from an EMBL/GenBank/DDBJ whole genome shotgun (WGS) entry which is preliminary data.</text>
</comment>
<gene>
    <name evidence="2" type="ORF">ACCUM_2534</name>
</gene>
<protein>
    <submittedName>
        <fullName evidence="2">Uncharacterized protein</fullName>
    </submittedName>
</protein>
<sequence length="72" mass="7957">MEHGHADVKVAVMPFMADRPLSQTSGMSKKFKTGWPGDAATPTDPIERILLRRHDEDSPRDSDSIVLPTLQA</sequence>
<dbReference type="EMBL" id="SWAD01000015">
    <property type="protein sequence ID" value="TMQ77934.1"/>
    <property type="molecule type" value="Genomic_DNA"/>
</dbReference>
<feature type="compositionally biased region" description="Basic and acidic residues" evidence="1">
    <location>
        <begin position="45"/>
        <end position="63"/>
    </location>
</feature>
<proteinExistence type="predicted"/>
<accession>A0A5S4ER29</accession>
<evidence type="ECO:0000313" key="3">
    <source>
        <dbReference type="Proteomes" id="UP000306324"/>
    </source>
</evidence>
<dbReference type="Proteomes" id="UP000306324">
    <property type="component" value="Unassembled WGS sequence"/>
</dbReference>
<evidence type="ECO:0000313" key="2">
    <source>
        <dbReference type="EMBL" id="TMQ77934.1"/>
    </source>
</evidence>
<name>A0A5S4ER29_9PROT</name>